<dbReference type="EMBL" id="LGRX02030310">
    <property type="protein sequence ID" value="KAK3245785.1"/>
    <property type="molecule type" value="Genomic_DNA"/>
</dbReference>
<gene>
    <name evidence="1" type="ORF">CYMTET_44606</name>
</gene>
<comment type="caution">
    <text evidence="1">The sequence shown here is derived from an EMBL/GenBank/DDBJ whole genome shotgun (WGS) entry which is preliminary data.</text>
</comment>
<reference evidence="1 2" key="1">
    <citation type="journal article" date="2015" name="Genome Biol. Evol.">
        <title>Comparative Genomics of a Bacterivorous Green Alga Reveals Evolutionary Causalities and Consequences of Phago-Mixotrophic Mode of Nutrition.</title>
        <authorList>
            <person name="Burns J.A."/>
            <person name="Paasch A."/>
            <person name="Narechania A."/>
            <person name="Kim E."/>
        </authorList>
    </citation>
    <scope>NUCLEOTIDE SEQUENCE [LARGE SCALE GENOMIC DNA]</scope>
    <source>
        <strain evidence="1 2">PLY_AMNH</strain>
    </source>
</reference>
<keyword evidence="2" id="KW-1185">Reference proteome</keyword>
<dbReference type="Proteomes" id="UP001190700">
    <property type="component" value="Unassembled WGS sequence"/>
</dbReference>
<protein>
    <submittedName>
        <fullName evidence="1">Uncharacterized protein</fullName>
    </submittedName>
</protein>
<accession>A0AAE0F0G7</accession>
<name>A0AAE0F0G7_9CHLO</name>
<dbReference type="AlphaFoldDB" id="A0AAE0F0G7"/>
<proteinExistence type="predicted"/>
<sequence length="147" mass="16320">MPRFLQDIDPRFRVAKTHAVGSTFDVARLESVVQACLGEIKKGGIILSVGRSSFCGCASSRKTTTTTMFIVNQGDESSTVQTECLKWLKKTTDAHAIGKACRGSFFPVKTKRLRVISKTKHTWCSRYARDLYVLKWVPSSQEDANAA</sequence>
<evidence type="ECO:0000313" key="2">
    <source>
        <dbReference type="Proteomes" id="UP001190700"/>
    </source>
</evidence>
<evidence type="ECO:0000313" key="1">
    <source>
        <dbReference type="EMBL" id="KAK3245785.1"/>
    </source>
</evidence>
<organism evidence="1 2">
    <name type="scientific">Cymbomonas tetramitiformis</name>
    <dbReference type="NCBI Taxonomy" id="36881"/>
    <lineage>
        <taxon>Eukaryota</taxon>
        <taxon>Viridiplantae</taxon>
        <taxon>Chlorophyta</taxon>
        <taxon>Pyramimonadophyceae</taxon>
        <taxon>Pyramimonadales</taxon>
        <taxon>Pyramimonadaceae</taxon>
        <taxon>Cymbomonas</taxon>
    </lineage>
</organism>